<keyword evidence="6" id="KW-1185">Reference proteome</keyword>
<dbReference type="Proteomes" id="UP000812277">
    <property type="component" value="Unassembled WGS sequence"/>
</dbReference>
<evidence type="ECO:0000259" key="4">
    <source>
        <dbReference type="Pfam" id="PF06276"/>
    </source>
</evidence>
<organism evidence="5 6">
    <name type="scientific">Paenibacillus oenotherae</name>
    <dbReference type="NCBI Taxonomy" id="1435645"/>
    <lineage>
        <taxon>Bacteria</taxon>
        <taxon>Bacillati</taxon>
        <taxon>Bacillota</taxon>
        <taxon>Bacilli</taxon>
        <taxon>Bacillales</taxon>
        <taxon>Paenibacillaceae</taxon>
        <taxon>Paenibacillus</taxon>
    </lineage>
</organism>
<dbReference type="InterPro" id="IPR022770">
    <property type="entry name" value="IucA/IucC-like_C"/>
</dbReference>
<feature type="domain" description="Aerobactin siderophore biosynthesis IucA/IucC-like C-terminal" evidence="4">
    <location>
        <begin position="453"/>
        <end position="611"/>
    </location>
</feature>
<evidence type="ECO:0008006" key="7">
    <source>
        <dbReference type="Google" id="ProtNLM"/>
    </source>
</evidence>
<dbReference type="Pfam" id="PF04183">
    <property type="entry name" value="IucA_IucC"/>
    <property type="match status" value="1"/>
</dbReference>
<evidence type="ECO:0000256" key="1">
    <source>
        <dbReference type="ARBA" id="ARBA00004924"/>
    </source>
</evidence>
<comment type="pathway">
    <text evidence="1">Siderophore biosynthesis.</text>
</comment>
<protein>
    <recommendedName>
        <fullName evidence="7">Siderophore synthetase component</fullName>
    </recommendedName>
</protein>
<sequence length="636" mass="71024">MMIPYKHNLAAETASWDQVADAAQSERLLNAYLRETAVSNPAAVPGDGLLSELPSALKDALKEGGRPLLLRLPATGVVIAGTLAYISSIGHHKYGTGLWIRRGSDAREEQRGFREMSGSLDLAQVLLGEIAASEARPERAEEAALMGAKMLEQIRGSLARTECYLRCNGAKHHATLEQQRGVGLVRAAEQALLLGHPFHPSPKSSQGFTHRDSELYSPELGAEFQLHYFSADPSIVEERTVGFVEESGLFSSTVIEEASRRLGEEYHHYILLPCHPWQAEYVKRLGEVSSLLASRRLIELGPLGEKLFPTSSVRTVWGEDAPAIYKLPLNVRITNFVRVNPTIQLRRALDASRIVTRALAAGMPYPDLVVIPERSYRTLATGDEGLASSFGVLFRHNPLCEQQGGRYDEAAAPLVVAALLEKRSDAVDAPLWGMIKLAATARSMPLNEAFITSWLERYVGISLIPLLWLFLEHGISLEAHVQNSLLALEQGWPRTLAVRDLEGASISRSRAHLYLSEQLVEDDSPALYADEEAWMRFKYYIIVNHFGHVIHTVGYHSRRSEKELWHVVRECIASSQLFLNPAYRPWLLDLLTGETLPVKANFISCYRQRGENPLYIDLPNPLNMASYEDRLVDWRR</sequence>
<dbReference type="Gene3D" id="6.10.250.3370">
    <property type="match status" value="1"/>
</dbReference>
<dbReference type="InterPro" id="IPR007310">
    <property type="entry name" value="Aerobactin_biosyn_IucA/IucC_N"/>
</dbReference>
<comment type="caution">
    <text evidence="5">The sequence shown here is derived from an EMBL/GenBank/DDBJ whole genome shotgun (WGS) entry which is preliminary data.</text>
</comment>
<reference evidence="5 6" key="1">
    <citation type="submission" date="2021-07" db="EMBL/GenBank/DDBJ databases">
        <title>Paenibacillus radiodurans sp. nov., isolated from the southeastern edge of Tengger Desert.</title>
        <authorList>
            <person name="Zhang G."/>
        </authorList>
    </citation>
    <scope>NUCLEOTIDE SEQUENCE [LARGE SCALE GENOMIC DNA]</scope>
    <source>
        <strain evidence="5 6">DT7-4</strain>
    </source>
</reference>
<evidence type="ECO:0000313" key="5">
    <source>
        <dbReference type="EMBL" id="MBW7473356.1"/>
    </source>
</evidence>
<evidence type="ECO:0000256" key="2">
    <source>
        <dbReference type="ARBA" id="ARBA00007832"/>
    </source>
</evidence>
<dbReference type="EMBL" id="JAHZIJ010000001">
    <property type="protein sequence ID" value="MBW7473356.1"/>
    <property type="molecule type" value="Genomic_DNA"/>
</dbReference>
<accession>A0ABS7D0I3</accession>
<gene>
    <name evidence="5" type="ORF">K0T92_01200</name>
</gene>
<dbReference type="Pfam" id="PF06276">
    <property type="entry name" value="FhuF"/>
    <property type="match status" value="1"/>
</dbReference>
<dbReference type="PANTHER" id="PTHR34384:SF5">
    <property type="entry name" value="L-2,3-DIAMINOPROPANOATE--CITRATE LIGASE"/>
    <property type="match status" value="1"/>
</dbReference>
<name>A0ABS7D0I3_9BACL</name>
<evidence type="ECO:0000313" key="6">
    <source>
        <dbReference type="Proteomes" id="UP000812277"/>
    </source>
</evidence>
<dbReference type="RefSeq" id="WP_219870593.1">
    <property type="nucleotide sequence ID" value="NZ_JAHZIJ010000001.1"/>
</dbReference>
<dbReference type="InterPro" id="IPR037455">
    <property type="entry name" value="LucA/IucC-like"/>
</dbReference>
<dbReference type="PANTHER" id="PTHR34384">
    <property type="entry name" value="L-2,3-DIAMINOPROPANOATE--CITRATE LIGASE"/>
    <property type="match status" value="1"/>
</dbReference>
<comment type="similarity">
    <text evidence="2">Belongs to the IucA/IucC family.</text>
</comment>
<evidence type="ECO:0000259" key="3">
    <source>
        <dbReference type="Pfam" id="PF04183"/>
    </source>
</evidence>
<dbReference type="Gene3D" id="1.10.510.40">
    <property type="match status" value="1"/>
</dbReference>
<proteinExistence type="inferred from homology"/>
<feature type="domain" description="Aerobactin siderophore biosynthesis IucA/IucC N-terminal" evidence="3">
    <location>
        <begin position="187"/>
        <end position="420"/>
    </location>
</feature>